<reference evidence="4" key="1">
    <citation type="submission" date="2023-03" db="EMBL/GenBank/DDBJ databases">
        <title>Massive genome expansion in bonnet fungi (Mycena s.s.) driven by repeated elements and novel gene families across ecological guilds.</title>
        <authorList>
            <consortium name="Lawrence Berkeley National Laboratory"/>
            <person name="Harder C.B."/>
            <person name="Miyauchi S."/>
            <person name="Viragh M."/>
            <person name="Kuo A."/>
            <person name="Thoen E."/>
            <person name="Andreopoulos B."/>
            <person name="Lu D."/>
            <person name="Skrede I."/>
            <person name="Drula E."/>
            <person name="Henrissat B."/>
            <person name="Morin E."/>
            <person name="Kohler A."/>
            <person name="Barry K."/>
            <person name="LaButti K."/>
            <person name="Morin E."/>
            <person name="Salamov A."/>
            <person name="Lipzen A."/>
            <person name="Mereny Z."/>
            <person name="Hegedus B."/>
            <person name="Baldrian P."/>
            <person name="Stursova M."/>
            <person name="Weitz H."/>
            <person name="Taylor A."/>
            <person name="Grigoriev I.V."/>
            <person name="Nagy L.G."/>
            <person name="Martin F."/>
            <person name="Kauserud H."/>
        </authorList>
    </citation>
    <scope>NUCLEOTIDE SEQUENCE</scope>
    <source>
        <strain evidence="4">CBHHK182m</strain>
    </source>
</reference>
<dbReference type="AlphaFoldDB" id="A0AAD7HG76"/>
<dbReference type="EMBL" id="JARKIB010000245">
    <property type="protein sequence ID" value="KAJ7720050.1"/>
    <property type="molecule type" value="Genomic_DNA"/>
</dbReference>
<dbReference type="PANTHER" id="PTHR40465:SF1">
    <property type="entry name" value="DUF6534 DOMAIN-CONTAINING PROTEIN"/>
    <property type="match status" value="1"/>
</dbReference>
<name>A0AAD7HG76_9AGAR</name>
<keyword evidence="2" id="KW-1133">Transmembrane helix</keyword>
<sequence length="315" mass="34934">MQKSVHEVLTLNIGTVIGPLFIGNILNWLLMGTLVLQLNTYYQLFPNDKWMVRILVYGLFLLDLAQTIIGTHLGWFFIVTNWGNPASFDIVPWSAAMIPILCGLIAAVAQIFYAWRIWVLTPNRFTRTGAALIVVIAVVQCLDAIITGFLGMFPGTQENLRRLRPGIVIWLGGSFAADVLVTAFMSYILIEGRRRTIWAASESLLTRLIHRVVQTGAASAICATVDLALFVGLPSRNFHFVPAYILGKLYTNSLMLSLNLRHPTAQQKPDIAVNTEFEFAHSTETPGVHSGAVDSNTVDSNTEGLPDIWRQKVHT</sequence>
<feature type="transmembrane region" description="Helical" evidence="2">
    <location>
        <begin position="167"/>
        <end position="190"/>
    </location>
</feature>
<evidence type="ECO:0000256" key="2">
    <source>
        <dbReference type="SAM" id="Phobius"/>
    </source>
</evidence>
<dbReference type="Pfam" id="PF20152">
    <property type="entry name" value="DUF6534"/>
    <property type="match status" value="1"/>
</dbReference>
<feature type="domain" description="DUF6534" evidence="3">
    <location>
        <begin position="174"/>
        <end position="262"/>
    </location>
</feature>
<proteinExistence type="predicted"/>
<dbReference type="Proteomes" id="UP001215598">
    <property type="component" value="Unassembled WGS sequence"/>
</dbReference>
<evidence type="ECO:0000259" key="3">
    <source>
        <dbReference type="Pfam" id="PF20152"/>
    </source>
</evidence>
<organism evidence="4 5">
    <name type="scientific">Mycena metata</name>
    <dbReference type="NCBI Taxonomy" id="1033252"/>
    <lineage>
        <taxon>Eukaryota</taxon>
        <taxon>Fungi</taxon>
        <taxon>Dikarya</taxon>
        <taxon>Basidiomycota</taxon>
        <taxon>Agaricomycotina</taxon>
        <taxon>Agaricomycetes</taxon>
        <taxon>Agaricomycetidae</taxon>
        <taxon>Agaricales</taxon>
        <taxon>Marasmiineae</taxon>
        <taxon>Mycenaceae</taxon>
        <taxon>Mycena</taxon>
    </lineage>
</organism>
<feature type="transmembrane region" description="Helical" evidence="2">
    <location>
        <begin position="90"/>
        <end position="118"/>
    </location>
</feature>
<feature type="transmembrane region" description="Helical" evidence="2">
    <location>
        <begin position="54"/>
        <end position="78"/>
    </location>
</feature>
<feature type="transmembrane region" description="Helical" evidence="2">
    <location>
        <begin position="20"/>
        <end position="42"/>
    </location>
</feature>
<dbReference type="PANTHER" id="PTHR40465">
    <property type="entry name" value="CHROMOSOME 1, WHOLE GENOME SHOTGUN SEQUENCE"/>
    <property type="match status" value="1"/>
</dbReference>
<feature type="region of interest" description="Disordered" evidence="1">
    <location>
        <begin position="287"/>
        <end position="315"/>
    </location>
</feature>
<comment type="caution">
    <text evidence="4">The sequence shown here is derived from an EMBL/GenBank/DDBJ whole genome shotgun (WGS) entry which is preliminary data.</text>
</comment>
<keyword evidence="2" id="KW-0472">Membrane</keyword>
<evidence type="ECO:0000313" key="4">
    <source>
        <dbReference type="EMBL" id="KAJ7720050.1"/>
    </source>
</evidence>
<evidence type="ECO:0000313" key="5">
    <source>
        <dbReference type="Proteomes" id="UP001215598"/>
    </source>
</evidence>
<keyword evidence="5" id="KW-1185">Reference proteome</keyword>
<gene>
    <name evidence="4" type="ORF">B0H16DRAFT_392718</name>
</gene>
<feature type="compositionally biased region" description="Polar residues" evidence="1">
    <location>
        <begin position="293"/>
        <end position="303"/>
    </location>
</feature>
<feature type="transmembrane region" description="Helical" evidence="2">
    <location>
        <begin position="130"/>
        <end position="155"/>
    </location>
</feature>
<accession>A0AAD7HG76</accession>
<protein>
    <recommendedName>
        <fullName evidence="3">DUF6534 domain-containing protein</fullName>
    </recommendedName>
</protein>
<evidence type="ECO:0000256" key="1">
    <source>
        <dbReference type="SAM" id="MobiDB-lite"/>
    </source>
</evidence>
<keyword evidence="2" id="KW-0812">Transmembrane</keyword>
<dbReference type="InterPro" id="IPR045339">
    <property type="entry name" value="DUF6534"/>
</dbReference>